<evidence type="ECO:0000313" key="2">
    <source>
        <dbReference type="Proteomes" id="UP000499080"/>
    </source>
</evidence>
<dbReference type="AlphaFoldDB" id="A0A4Y2DFH7"/>
<accession>A0A4Y2DFH7</accession>
<organism evidence="1 2">
    <name type="scientific">Araneus ventricosus</name>
    <name type="common">Orbweaver spider</name>
    <name type="synonym">Epeira ventricosa</name>
    <dbReference type="NCBI Taxonomy" id="182803"/>
    <lineage>
        <taxon>Eukaryota</taxon>
        <taxon>Metazoa</taxon>
        <taxon>Ecdysozoa</taxon>
        <taxon>Arthropoda</taxon>
        <taxon>Chelicerata</taxon>
        <taxon>Arachnida</taxon>
        <taxon>Araneae</taxon>
        <taxon>Araneomorphae</taxon>
        <taxon>Entelegynae</taxon>
        <taxon>Araneoidea</taxon>
        <taxon>Araneidae</taxon>
        <taxon>Araneus</taxon>
    </lineage>
</organism>
<protein>
    <submittedName>
        <fullName evidence="1">Uncharacterized protein</fullName>
    </submittedName>
</protein>
<reference evidence="1 2" key="1">
    <citation type="journal article" date="2019" name="Sci. Rep.">
        <title>Orb-weaving spider Araneus ventricosus genome elucidates the spidroin gene catalogue.</title>
        <authorList>
            <person name="Kono N."/>
            <person name="Nakamura H."/>
            <person name="Ohtoshi R."/>
            <person name="Moran D.A.P."/>
            <person name="Shinohara A."/>
            <person name="Yoshida Y."/>
            <person name="Fujiwara M."/>
            <person name="Mori M."/>
            <person name="Tomita M."/>
            <person name="Arakawa K."/>
        </authorList>
    </citation>
    <scope>NUCLEOTIDE SEQUENCE [LARGE SCALE GENOMIC DNA]</scope>
</reference>
<comment type="caution">
    <text evidence="1">The sequence shown here is derived from an EMBL/GenBank/DDBJ whole genome shotgun (WGS) entry which is preliminary data.</text>
</comment>
<dbReference type="EMBL" id="BGPR01000348">
    <property type="protein sequence ID" value="GBM14786.1"/>
    <property type="molecule type" value="Genomic_DNA"/>
</dbReference>
<dbReference type="Proteomes" id="UP000499080">
    <property type="component" value="Unassembled WGS sequence"/>
</dbReference>
<evidence type="ECO:0000313" key="1">
    <source>
        <dbReference type="EMBL" id="GBM14786.1"/>
    </source>
</evidence>
<gene>
    <name evidence="1" type="ORF">AVEN_10793_1</name>
</gene>
<sequence>MITDLRSCCPIAIVLSEADIQPFSLRRQANSARYIAKLKPLWSFNRTSLFILQWTSNQRLIKDSPIGVMLKRVFLDFNIEPCIPFACLAPTTSLDEVSFNDQLLATVTKHTQLPEMMRQLLLEVINKIPSQALVLYTDGSKTDSGRTGSGVYARAKDGLVFRCRFRNPDNCSVFLSEHLYFDGQQKFNPILGNKIQYQIGRKFQKKPVKKLFPKLFHFHRTFTFTFGELLASEIFSIHRAKANSALKVPPAHEWYTGNRPGLPLQSEGTRRAETALARFRSGHIKILKFVNKEKTYSSCPCSCPAHPAHAIDCIGASARLLWSEGEHGLVVLLERHGMMDLV</sequence>
<dbReference type="OrthoDB" id="6434122at2759"/>
<name>A0A4Y2DFH7_ARAVE</name>
<proteinExistence type="predicted"/>
<keyword evidence="2" id="KW-1185">Reference proteome</keyword>